<gene>
    <name evidence="4" type="ORF">SP90_08645</name>
</gene>
<dbReference type="InterPro" id="IPR023772">
    <property type="entry name" value="DNA-bd_HTH_TetR-type_CS"/>
</dbReference>
<evidence type="ECO:0000313" key="4">
    <source>
        <dbReference type="EMBL" id="OBQ51891.1"/>
    </source>
</evidence>
<keyword evidence="1 2" id="KW-0238">DNA-binding</keyword>
<dbReference type="InterPro" id="IPR001647">
    <property type="entry name" value="HTH_TetR"/>
</dbReference>
<evidence type="ECO:0000259" key="3">
    <source>
        <dbReference type="PROSITE" id="PS50977"/>
    </source>
</evidence>
<evidence type="ECO:0000256" key="1">
    <source>
        <dbReference type="ARBA" id="ARBA00023125"/>
    </source>
</evidence>
<dbReference type="PROSITE" id="PS50977">
    <property type="entry name" value="HTH_TETR_2"/>
    <property type="match status" value="1"/>
</dbReference>
<dbReference type="RefSeq" id="WP_066854592.1">
    <property type="nucleotide sequence ID" value="NZ_JXMS01000012.1"/>
</dbReference>
<dbReference type="STRING" id="1560234.SP90_08645"/>
<name>A0A1B7XD78_9BACT</name>
<accession>A0A1B7XD78</accession>
<dbReference type="OrthoDB" id="5394806at2"/>
<dbReference type="PANTHER" id="PTHR43479:SF11">
    <property type="entry name" value="ACREF_ENVCD OPERON REPRESSOR-RELATED"/>
    <property type="match status" value="1"/>
</dbReference>
<keyword evidence="5" id="KW-1185">Reference proteome</keyword>
<dbReference type="Gene3D" id="1.10.357.10">
    <property type="entry name" value="Tetracycline Repressor, domain 2"/>
    <property type="match status" value="1"/>
</dbReference>
<protein>
    <submittedName>
        <fullName evidence="4">TetR family transcriptional regulator</fullName>
    </submittedName>
</protein>
<dbReference type="InterPro" id="IPR050624">
    <property type="entry name" value="HTH-type_Tx_Regulator"/>
</dbReference>
<dbReference type="SUPFAM" id="SSF46689">
    <property type="entry name" value="Homeodomain-like"/>
    <property type="match status" value="1"/>
</dbReference>
<dbReference type="SUPFAM" id="SSF48498">
    <property type="entry name" value="Tetracyclin repressor-like, C-terminal domain"/>
    <property type="match status" value="1"/>
</dbReference>
<dbReference type="InterPro" id="IPR009057">
    <property type="entry name" value="Homeodomain-like_sf"/>
</dbReference>
<dbReference type="PRINTS" id="PR00455">
    <property type="entry name" value="HTHTETR"/>
</dbReference>
<reference evidence="4 5" key="1">
    <citation type="submission" date="2015-01" db="EMBL/GenBank/DDBJ databases">
        <title>Desulfovibrio sp. JC271 draft genome sequence.</title>
        <authorList>
            <person name="Shivani Y."/>
            <person name="Subhash Y."/>
            <person name="Sasikala C."/>
            <person name="Ramana C.V."/>
        </authorList>
    </citation>
    <scope>NUCLEOTIDE SEQUENCE [LARGE SCALE GENOMIC DNA]</scope>
    <source>
        <strain evidence="4 5">JC271</strain>
    </source>
</reference>
<sequence length="182" mass="20852">MDKRQLIIEAAIELFCLNGFDKTSTSAICTKANVSKGLVFHHFKNKNELLREAFATIATVVEEVSGKIDMTGQPKDRLLSLINTIFDSMAQPEHRRLYQFNFNVMMQPSTREIIADLIAERSQFQRGIVGSIFSAISEENSHIRSLLFIAEIDGIAMHYLFSEEEFPLDLIREQFIKKYCEP</sequence>
<dbReference type="AlphaFoldDB" id="A0A1B7XD78"/>
<dbReference type="PANTHER" id="PTHR43479">
    <property type="entry name" value="ACREF/ENVCD OPERON REPRESSOR-RELATED"/>
    <property type="match status" value="1"/>
</dbReference>
<feature type="DNA-binding region" description="H-T-H motif" evidence="2">
    <location>
        <begin position="24"/>
        <end position="43"/>
    </location>
</feature>
<proteinExistence type="predicted"/>
<dbReference type="PATRIC" id="fig|1560234.3.peg.552"/>
<evidence type="ECO:0000256" key="2">
    <source>
        <dbReference type="PROSITE-ProRule" id="PRU00335"/>
    </source>
</evidence>
<dbReference type="InterPro" id="IPR036271">
    <property type="entry name" value="Tet_transcr_reg_TetR-rel_C_sf"/>
</dbReference>
<comment type="caution">
    <text evidence="4">The sequence shown here is derived from an EMBL/GenBank/DDBJ whole genome shotgun (WGS) entry which is preliminary data.</text>
</comment>
<feature type="domain" description="HTH tetR-type" evidence="3">
    <location>
        <begin position="1"/>
        <end position="61"/>
    </location>
</feature>
<dbReference type="GO" id="GO:0003677">
    <property type="term" value="F:DNA binding"/>
    <property type="evidence" value="ECO:0007669"/>
    <property type="project" value="UniProtKB-UniRule"/>
</dbReference>
<dbReference type="PROSITE" id="PS01081">
    <property type="entry name" value="HTH_TETR_1"/>
    <property type="match status" value="1"/>
</dbReference>
<organism evidence="4 5">
    <name type="scientific">Halodesulfovibrio spirochaetisodalis</name>
    <dbReference type="NCBI Taxonomy" id="1560234"/>
    <lineage>
        <taxon>Bacteria</taxon>
        <taxon>Pseudomonadati</taxon>
        <taxon>Thermodesulfobacteriota</taxon>
        <taxon>Desulfovibrionia</taxon>
        <taxon>Desulfovibrionales</taxon>
        <taxon>Desulfovibrionaceae</taxon>
        <taxon>Halodesulfovibrio</taxon>
    </lineage>
</organism>
<dbReference type="Proteomes" id="UP000091979">
    <property type="component" value="Unassembled WGS sequence"/>
</dbReference>
<dbReference type="EMBL" id="JXMS01000012">
    <property type="protein sequence ID" value="OBQ51891.1"/>
    <property type="molecule type" value="Genomic_DNA"/>
</dbReference>
<dbReference type="Pfam" id="PF00440">
    <property type="entry name" value="TetR_N"/>
    <property type="match status" value="1"/>
</dbReference>
<evidence type="ECO:0000313" key="5">
    <source>
        <dbReference type="Proteomes" id="UP000091979"/>
    </source>
</evidence>